<feature type="transmembrane region" description="Helical" evidence="1">
    <location>
        <begin position="164"/>
        <end position="189"/>
    </location>
</feature>
<feature type="transmembrane region" description="Helical" evidence="1">
    <location>
        <begin position="315"/>
        <end position="336"/>
    </location>
</feature>
<proteinExistence type="predicted"/>
<evidence type="ECO:0000256" key="1">
    <source>
        <dbReference type="SAM" id="Phobius"/>
    </source>
</evidence>
<dbReference type="Proteomes" id="UP000018208">
    <property type="component" value="Unassembled WGS sequence"/>
</dbReference>
<evidence type="ECO:0000313" key="2">
    <source>
        <dbReference type="EMBL" id="EST43378.1"/>
    </source>
</evidence>
<dbReference type="PANTHER" id="PTHR13146:SF0">
    <property type="entry name" value="SOLUTE CARRIER FAMILY 35 MEMBER F6"/>
    <property type="match status" value="1"/>
</dbReference>
<keyword evidence="1 2" id="KW-0812">Transmembrane</keyword>
<feature type="transmembrane region" description="Helical" evidence="1">
    <location>
        <begin position="282"/>
        <end position="303"/>
    </location>
</feature>
<feature type="transmembrane region" description="Helical" evidence="1">
    <location>
        <begin position="251"/>
        <end position="270"/>
    </location>
</feature>
<feature type="transmembrane region" description="Helical" evidence="1">
    <location>
        <begin position="139"/>
        <end position="158"/>
    </location>
</feature>
<evidence type="ECO:0000313" key="4">
    <source>
        <dbReference type="Proteomes" id="UP000018208"/>
    </source>
</evidence>
<dbReference type="EMBL" id="AUWU02000007">
    <property type="protein sequence ID" value="KAH0571027.1"/>
    <property type="molecule type" value="Genomic_DNA"/>
</dbReference>
<sequence length="360" mass="40223">MVNPIVIIISMLASGTVNTVVKKIMYQTEGYNIQLETQLYTTPWWCTLIMFFGESLCLIAFYISKKESKINPTGKLSYPKFIIMITLLATCDLLQTTLTGIGLLYCPASITQILRGFLIVLVMVSARIFLKRVPSTHQLFGVCMACVGLIFVGISAVMNEGSTGGISGIILGICLTLVAQIFSSVQFVFEEKFMKNNDISSLFLVGWEGIMGSFLCLGVFLPACYFISGSDHGSYENVVNSSFMMFMNGKLFGLQFGYFISIAFFNYTAITMSKVLSSTHRALIDSLRTCFVWVVMVILYYSISSHDYGEKLTYYSILQFAGFLFMISGTLIHNDVKNLGSKLMQKLKIKSGEVKWLRVR</sequence>
<organism evidence="2">
    <name type="scientific">Spironucleus salmonicida</name>
    <dbReference type="NCBI Taxonomy" id="348837"/>
    <lineage>
        <taxon>Eukaryota</taxon>
        <taxon>Metamonada</taxon>
        <taxon>Diplomonadida</taxon>
        <taxon>Hexamitidae</taxon>
        <taxon>Hexamitinae</taxon>
        <taxon>Spironucleus</taxon>
    </lineage>
</organism>
<protein>
    <submittedName>
        <fullName evidence="3">EamA-like transporter family protein</fullName>
    </submittedName>
    <submittedName>
        <fullName evidence="2">Transmembrane domain-containing protein</fullName>
    </submittedName>
</protein>
<feature type="transmembrane region" description="Helical" evidence="1">
    <location>
        <begin position="81"/>
        <end position="104"/>
    </location>
</feature>
<keyword evidence="4" id="KW-1185">Reference proteome</keyword>
<dbReference type="GO" id="GO:0016020">
    <property type="term" value="C:membrane"/>
    <property type="evidence" value="ECO:0007669"/>
    <property type="project" value="TreeGrafter"/>
</dbReference>
<dbReference type="SUPFAM" id="SSF103481">
    <property type="entry name" value="Multidrug resistance efflux transporter EmrE"/>
    <property type="match status" value="1"/>
</dbReference>
<feature type="transmembrane region" description="Helical" evidence="1">
    <location>
        <begin position="42"/>
        <end position="61"/>
    </location>
</feature>
<reference evidence="3" key="2">
    <citation type="submission" date="2020-12" db="EMBL/GenBank/DDBJ databases">
        <title>New Spironucleus salmonicida genome in near-complete chromosomes.</title>
        <authorList>
            <person name="Xu F."/>
            <person name="Kurt Z."/>
            <person name="Jimenez-Gonzalez A."/>
            <person name="Astvaldsson A."/>
            <person name="Andersson J.O."/>
            <person name="Svard S.G."/>
        </authorList>
    </citation>
    <scope>NUCLEOTIDE SEQUENCE</scope>
    <source>
        <strain evidence="3">ATCC 50377</strain>
    </source>
</reference>
<feature type="transmembrane region" description="Helical" evidence="1">
    <location>
        <begin position="110"/>
        <end position="130"/>
    </location>
</feature>
<name>V6LGF5_9EUKA</name>
<dbReference type="AlphaFoldDB" id="V6LGF5"/>
<accession>V6LGF5</accession>
<keyword evidence="1" id="KW-0472">Membrane</keyword>
<gene>
    <name evidence="2" type="ORF">SS50377_17058</name>
    <name evidence="3" type="ORF">SS50377_27321</name>
</gene>
<feature type="transmembrane region" description="Helical" evidence="1">
    <location>
        <begin position="201"/>
        <end position="228"/>
    </location>
</feature>
<dbReference type="VEuPathDB" id="GiardiaDB:SS50377_27321"/>
<reference evidence="2 3" key="1">
    <citation type="journal article" date="2014" name="PLoS Genet.">
        <title>The Genome of Spironucleus salmonicida Highlights a Fish Pathogen Adapted to Fluctuating Environments.</title>
        <authorList>
            <person name="Xu F."/>
            <person name="Jerlstrom-Hultqvist J."/>
            <person name="Einarsson E."/>
            <person name="Astvaldsson A."/>
            <person name="Svard S.G."/>
            <person name="Andersson J.O."/>
        </authorList>
    </citation>
    <scope>NUCLEOTIDE SEQUENCE</scope>
    <source>
        <strain evidence="3">ATCC 50377</strain>
    </source>
</reference>
<dbReference type="InterPro" id="IPR037185">
    <property type="entry name" value="EmrE-like"/>
</dbReference>
<dbReference type="OrthoDB" id="29773at2759"/>
<dbReference type="EMBL" id="KI546139">
    <property type="protein sequence ID" value="EST43378.1"/>
    <property type="molecule type" value="Genomic_DNA"/>
</dbReference>
<dbReference type="PANTHER" id="PTHR13146">
    <property type="match status" value="1"/>
</dbReference>
<evidence type="ECO:0000313" key="3">
    <source>
        <dbReference type="EMBL" id="KAH0571027.1"/>
    </source>
</evidence>
<keyword evidence="1" id="KW-1133">Transmembrane helix</keyword>